<organism evidence="2">
    <name type="scientific">Schistocephalus solidus</name>
    <name type="common">Tapeworm</name>
    <dbReference type="NCBI Taxonomy" id="70667"/>
    <lineage>
        <taxon>Eukaryota</taxon>
        <taxon>Metazoa</taxon>
        <taxon>Spiralia</taxon>
        <taxon>Lophotrochozoa</taxon>
        <taxon>Platyhelminthes</taxon>
        <taxon>Cestoda</taxon>
        <taxon>Eucestoda</taxon>
        <taxon>Diphyllobothriidea</taxon>
        <taxon>Diphyllobothriidae</taxon>
        <taxon>Schistocephalus</taxon>
    </lineage>
</organism>
<keyword evidence="1" id="KW-1133">Transmembrane helix</keyword>
<dbReference type="AlphaFoldDB" id="A0A0X3P694"/>
<keyword evidence="1" id="KW-0812">Transmembrane</keyword>
<evidence type="ECO:0000256" key="1">
    <source>
        <dbReference type="SAM" id="Phobius"/>
    </source>
</evidence>
<sequence>PISTIKSSDWIGCRFCYGLEMRCRMCNRNAVFECLLFFFAVDLISSPFPCVSCEKVLLISFEHLPYNVFEIARSHNLNISAFEELSAFGCIYNNIALQNISSEYHAHSVIINGVLKEEVVYNTDAANACDEFIFSKIYSDSENLWASVKKNGFYSASFYWPEDYLKVNGSFPLLSAGVFSSLSDVTLYLSIITQWLSVPNVKFVSAYIPASVTENSELTNVVTSANSVLAHLIQAVRNNKLLSSTVNFILLGGVNPPKSSLNVRELQFPISWFRSYVSQARYFEAWPSFSHKNHDLEKDTAHYFSCNTRKFRERHPHLDIGVLPPLYLVAKPGYVLRVRGLSTKKEEKKETEDVPSSAFLLVSGPQFNTCSPSTDDAEAIQLTDIYSLVSWLLGIRRPSRHAGRLSRVRHLLRVPPTPMQLEQFERHAAGLSQPPELALLRDPYILAFGVSIILLAATLAVVICIFACRQRLGVCYCACCLRGATKRRLQRNRRWRKLHSTGQDSALLVAANGDPGGIQEGRFLGAMEADEEEEEGFNGSEEMVIMDQRARRGNSADFLNMLHGPLESGLSRTKIPVL</sequence>
<name>A0A0X3P694_SCHSO</name>
<dbReference type="Gene3D" id="3.40.720.10">
    <property type="entry name" value="Alkaline Phosphatase, subunit A"/>
    <property type="match status" value="1"/>
</dbReference>
<proteinExistence type="predicted"/>
<protein>
    <submittedName>
        <fullName evidence="2">Uncharacterized protein</fullName>
    </submittedName>
</protein>
<feature type="non-terminal residue" evidence="2">
    <location>
        <position position="1"/>
    </location>
</feature>
<feature type="transmembrane region" description="Helical" evidence="1">
    <location>
        <begin position="444"/>
        <end position="468"/>
    </location>
</feature>
<accession>A0A0X3P694</accession>
<evidence type="ECO:0000313" key="2">
    <source>
        <dbReference type="EMBL" id="JAP47445.1"/>
    </source>
</evidence>
<keyword evidence="1" id="KW-0472">Membrane</keyword>
<dbReference type="EMBL" id="GEEE01015780">
    <property type="protein sequence ID" value="JAP47445.1"/>
    <property type="molecule type" value="Transcribed_RNA"/>
</dbReference>
<reference evidence="2" key="1">
    <citation type="submission" date="2016-01" db="EMBL/GenBank/DDBJ databases">
        <title>Reference transcriptome for the parasite Schistocephalus solidus: insights into the molecular evolution of parasitism.</title>
        <authorList>
            <person name="Hebert F.O."/>
            <person name="Grambauer S."/>
            <person name="Barber I."/>
            <person name="Landry C.R."/>
            <person name="Aubin-Horth N."/>
        </authorList>
    </citation>
    <scope>NUCLEOTIDE SEQUENCE</scope>
</reference>
<dbReference type="InterPro" id="IPR017850">
    <property type="entry name" value="Alkaline_phosphatase_core_sf"/>
</dbReference>
<gene>
    <name evidence="2" type="ORF">TR143655</name>
</gene>